<dbReference type="EMBL" id="GL983042">
    <property type="protein sequence ID" value="EGR34905.1"/>
    <property type="molecule type" value="Genomic_DNA"/>
</dbReference>
<dbReference type="PANTHER" id="PTHR13159">
    <property type="entry name" value="RADIAL SPOKEHEAD-RELATED"/>
    <property type="match status" value="1"/>
</dbReference>
<organism evidence="7 8">
    <name type="scientific">Ichthyophthirius multifiliis</name>
    <name type="common">White spot disease agent</name>
    <name type="synonym">Ich</name>
    <dbReference type="NCBI Taxonomy" id="5932"/>
    <lineage>
        <taxon>Eukaryota</taxon>
        <taxon>Sar</taxon>
        <taxon>Alveolata</taxon>
        <taxon>Ciliophora</taxon>
        <taxon>Intramacronucleata</taxon>
        <taxon>Oligohymenophorea</taxon>
        <taxon>Hymenostomatida</taxon>
        <taxon>Ophryoglenina</taxon>
        <taxon>Ichthyophthirius</taxon>
    </lineage>
</organism>
<keyword evidence="2" id="KW-0963">Cytoplasm</keyword>
<keyword evidence="8" id="KW-1185">Reference proteome</keyword>
<sequence>MSEEDNCHLINILKNNKSKDGTSLYTIINQTFNKILNENEEYTQTLDFYEQLQDFIKQNNFVYSKRPIDISLNENDKKPSKIFKWIQYCEKLIKNQNIHQQILFPDFYNENAMLEIAGINFSEEESQIIQMSIRRLADQKQASQIRFWGKILCQQQDYYIAEGITANENADTLPKDCEKKGEGANMYTFWVTNNPLKQWVELPLVTPQQIQQVRQIKYVFTGNLNNEIKNFPPFQGQEAHFLKAQIVRISSSCILVPKGVYEVNSETNKIQFPEELFKYPEYTSLKDLSQWCHLHSFLNTQGRTTYYIDPDFDEEQKLKAEEESGKEENNADKLKEIAEEKKNEETQSNWYMREYGDLQQFTSEDQTSNYGVTVLRNKTWQGHYTVFNNERWCNIYIGYGLKTNQNPFVPTQPDDLCAEVEDTDEFSEPNHKDPPPKEDAPQDDENKEYQDQDQNQDQDQE</sequence>
<gene>
    <name evidence="7" type="ORF">IMG5_001340</name>
</gene>
<dbReference type="OrthoDB" id="272202at2759"/>
<feature type="compositionally biased region" description="Acidic residues" evidence="6">
    <location>
        <begin position="416"/>
        <end position="427"/>
    </location>
</feature>
<dbReference type="GO" id="GO:0060294">
    <property type="term" value="P:cilium movement involved in cell motility"/>
    <property type="evidence" value="ECO:0007669"/>
    <property type="project" value="InterPro"/>
</dbReference>
<feature type="region of interest" description="Disordered" evidence="6">
    <location>
        <begin position="410"/>
        <end position="461"/>
    </location>
</feature>
<evidence type="ECO:0000256" key="2">
    <source>
        <dbReference type="ARBA" id="ARBA00022490"/>
    </source>
</evidence>
<dbReference type="InterPro" id="IPR006802">
    <property type="entry name" value="Radial_spoke"/>
</dbReference>
<evidence type="ECO:0000256" key="4">
    <source>
        <dbReference type="ARBA" id="ARBA00023212"/>
    </source>
</evidence>
<comment type="subcellular location">
    <subcellularLocation>
        <location evidence="1">Cytoplasm</location>
        <location evidence="1">Cytoskeleton</location>
        <location evidence="1">Cilium axoneme</location>
    </subcellularLocation>
</comment>
<feature type="compositionally biased region" description="Basic and acidic residues" evidence="6">
    <location>
        <begin position="428"/>
        <end position="440"/>
    </location>
</feature>
<dbReference type="GO" id="GO:0001534">
    <property type="term" value="C:radial spoke"/>
    <property type="evidence" value="ECO:0007669"/>
    <property type="project" value="InterPro"/>
</dbReference>
<name>G0QIS6_ICHMU</name>
<dbReference type="RefSeq" id="XP_004040209.1">
    <property type="nucleotide sequence ID" value="XM_004040161.1"/>
</dbReference>
<dbReference type="PANTHER" id="PTHR13159:SF0">
    <property type="entry name" value="RADIAL SPOKE HEAD 6 HOMOLOG A"/>
    <property type="match status" value="1"/>
</dbReference>
<dbReference type="Proteomes" id="UP000008983">
    <property type="component" value="Unassembled WGS sequence"/>
</dbReference>
<evidence type="ECO:0000256" key="1">
    <source>
        <dbReference type="ARBA" id="ARBA00004430"/>
    </source>
</evidence>
<protein>
    <submittedName>
        <fullName evidence="7">Radial spoke head protein, putative</fullName>
    </submittedName>
</protein>
<dbReference type="GeneID" id="14911084"/>
<dbReference type="GO" id="GO:0035082">
    <property type="term" value="P:axoneme assembly"/>
    <property type="evidence" value="ECO:0007669"/>
    <property type="project" value="TreeGrafter"/>
</dbReference>
<feature type="region of interest" description="Disordered" evidence="6">
    <location>
        <begin position="317"/>
        <end position="345"/>
    </location>
</feature>
<dbReference type="AlphaFoldDB" id="G0QIS6"/>
<dbReference type="OMA" id="WIHRERF"/>
<dbReference type="STRING" id="857967.G0QIS6"/>
<evidence type="ECO:0000256" key="3">
    <source>
        <dbReference type="ARBA" id="ARBA00023069"/>
    </source>
</evidence>
<evidence type="ECO:0000313" key="8">
    <source>
        <dbReference type="Proteomes" id="UP000008983"/>
    </source>
</evidence>
<keyword evidence="3" id="KW-0969">Cilium</keyword>
<evidence type="ECO:0000256" key="6">
    <source>
        <dbReference type="SAM" id="MobiDB-lite"/>
    </source>
</evidence>
<dbReference type="InParanoid" id="G0QIS6"/>
<evidence type="ECO:0000313" key="7">
    <source>
        <dbReference type="EMBL" id="EGR34905.1"/>
    </source>
</evidence>
<evidence type="ECO:0000256" key="5">
    <source>
        <dbReference type="ARBA" id="ARBA00023273"/>
    </source>
</evidence>
<reference evidence="7 8" key="1">
    <citation type="submission" date="2011-07" db="EMBL/GenBank/DDBJ databases">
        <authorList>
            <person name="Coyne R."/>
            <person name="Brami D."/>
            <person name="Johnson J."/>
            <person name="Hostetler J."/>
            <person name="Hannick L."/>
            <person name="Clark T."/>
            <person name="Cassidy-Hanley D."/>
            <person name="Inman J."/>
        </authorList>
    </citation>
    <scope>NUCLEOTIDE SEQUENCE [LARGE SCALE GENOMIC DNA]</scope>
    <source>
        <strain evidence="7 8">G5</strain>
    </source>
</reference>
<keyword evidence="4" id="KW-0206">Cytoskeleton</keyword>
<dbReference type="Pfam" id="PF04712">
    <property type="entry name" value="Radial_spoke"/>
    <property type="match status" value="2"/>
</dbReference>
<accession>G0QIS6</accession>
<proteinExistence type="predicted"/>
<dbReference type="eggNOG" id="ENOG502QSU4">
    <property type="taxonomic scope" value="Eukaryota"/>
</dbReference>
<keyword evidence="5" id="KW-0966">Cell projection</keyword>